<feature type="domain" description="DnaT DNA-binding" evidence="2">
    <location>
        <begin position="197"/>
        <end position="263"/>
    </location>
</feature>
<protein>
    <recommendedName>
        <fullName evidence="2">DnaT DNA-binding domain-containing protein</fullName>
    </recommendedName>
</protein>
<evidence type="ECO:0000259" key="2">
    <source>
        <dbReference type="Pfam" id="PF17948"/>
    </source>
</evidence>
<dbReference type="InterPro" id="IPR040480">
    <property type="entry name" value="DnaT_DNA_bind"/>
</dbReference>
<name>A0A839UWD8_9GAMM</name>
<feature type="region of interest" description="Disordered" evidence="1">
    <location>
        <begin position="101"/>
        <end position="129"/>
    </location>
</feature>
<feature type="compositionally biased region" description="Polar residues" evidence="1">
    <location>
        <begin position="107"/>
        <end position="118"/>
    </location>
</feature>
<feature type="domain" description="DnaT DNA-binding" evidence="2">
    <location>
        <begin position="123"/>
        <end position="186"/>
    </location>
</feature>
<feature type="domain" description="DnaT DNA-binding" evidence="2">
    <location>
        <begin position="271"/>
        <end position="333"/>
    </location>
</feature>
<comment type="caution">
    <text evidence="3">The sequence shown here is derived from an EMBL/GenBank/DDBJ whole genome shotgun (WGS) entry which is preliminary data.</text>
</comment>
<accession>A0A839UWD8</accession>
<reference evidence="3 4" key="1">
    <citation type="submission" date="2020-08" db="EMBL/GenBank/DDBJ databases">
        <title>Genomic Encyclopedia of Type Strains, Phase III (KMG-III): the genomes of soil and plant-associated and newly described type strains.</title>
        <authorList>
            <person name="Whitman W."/>
        </authorList>
    </citation>
    <scope>NUCLEOTIDE SEQUENCE [LARGE SCALE GENOMIC DNA]</scope>
    <source>
        <strain evidence="3 4">CECT 8571</strain>
    </source>
</reference>
<dbReference type="Pfam" id="PF17948">
    <property type="entry name" value="DnaT"/>
    <property type="match status" value="3"/>
</dbReference>
<organism evidence="3 4">
    <name type="scientific">Simiduia aestuariiviva</name>
    <dbReference type="NCBI Taxonomy" id="1510459"/>
    <lineage>
        <taxon>Bacteria</taxon>
        <taxon>Pseudomonadati</taxon>
        <taxon>Pseudomonadota</taxon>
        <taxon>Gammaproteobacteria</taxon>
        <taxon>Cellvibrionales</taxon>
        <taxon>Cellvibrionaceae</taxon>
        <taxon>Simiduia</taxon>
    </lineage>
</organism>
<evidence type="ECO:0000256" key="1">
    <source>
        <dbReference type="SAM" id="MobiDB-lite"/>
    </source>
</evidence>
<proteinExistence type="predicted"/>
<dbReference type="EMBL" id="JACHXZ010000004">
    <property type="protein sequence ID" value="MBB3169645.1"/>
    <property type="molecule type" value="Genomic_DNA"/>
</dbReference>
<gene>
    <name evidence="3" type="ORF">FHS30_002858</name>
</gene>
<dbReference type="RefSeq" id="WP_183911143.1">
    <property type="nucleotide sequence ID" value="NZ_JACHXZ010000004.1"/>
</dbReference>
<dbReference type="Gene3D" id="1.10.8.1180">
    <property type="match status" value="3"/>
</dbReference>
<evidence type="ECO:0000313" key="3">
    <source>
        <dbReference type="EMBL" id="MBB3169645.1"/>
    </source>
</evidence>
<evidence type="ECO:0000313" key="4">
    <source>
        <dbReference type="Proteomes" id="UP000559987"/>
    </source>
</evidence>
<feature type="region of interest" description="Disordered" evidence="1">
    <location>
        <begin position="336"/>
        <end position="372"/>
    </location>
</feature>
<dbReference type="Proteomes" id="UP000559987">
    <property type="component" value="Unassembled WGS sequence"/>
</dbReference>
<keyword evidence="4" id="KW-1185">Reference proteome</keyword>
<dbReference type="AlphaFoldDB" id="A0A839UWD8"/>
<feature type="compositionally biased region" description="Polar residues" evidence="1">
    <location>
        <begin position="345"/>
        <end position="354"/>
    </location>
</feature>
<sequence length="372" mass="43136">MTHSLIPERPICISPSLAATLGLEEATLLSLLNDAQNFYPSQSSNGYQWCHLEGDQVRKLMPFWRDHDIARIAKSLRDKGVLLMSTAPFHESQSLRFAINERRPDASDNQPTRRQSAPTPGAQPMAPHWQPGEEVYAQLAQHNIPQQFARAQIPEFVTYWRDQGQAAHSWNAKFIQQVLRKWRDQETDFSRREQEIPMTSGWRPSADALDVLVRHAGINQCFVEDAIAEFVLYWSERGEPSRTWNSKFIQHVRRQWARYQTTLQYDTEPRPIPANWAPSADVYEVLALANIDLQFAKQQLKEFVIYWRDTHQLHSSWNTKFLQHVKFQWAKRLNGTLPAQGNGHARQQNTAQSGRTRDRSVSEQLTDRSWAL</sequence>